<gene>
    <name evidence="8" type="ORF">CYCCA115_LOCUS22546</name>
</gene>
<feature type="transmembrane region" description="Helical" evidence="6">
    <location>
        <begin position="518"/>
        <end position="537"/>
    </location>
</feature>
<feature type="transmembrane region" description="Helical" evidence="6">
    <location>
        <begin position="549"/>
        <end position="573"/>
    </location>
</feature>
<feature type="compositionally biased region" description="Polar residues" evidence="5">
    <location>
        <begin position="184"/>
        <end position="195"/>
    </location>
</feature>
<evidence type="ECO:0000256" key="3">
    <source>
        <dbReference type="ARBA" id="ARBA00022833"/>
    </source>
</evidence>
<feature type="region of interest" description="Disordered" evidence="5">
    <location>
        <begin position="33"/>
        <end position="62"/>
    </location>
</feature>
<keyword evidence="6" id="KW-1133">Transmembrane helix</keyword>
<feature type="compositionally biased region" description="Acidic residues" evidence="5">
    <location>
        <begin position="252"/>
        <end position="265"/>
    </location>
</feature>
<comment type="caution">
    <text evidence="8">The sequence shown here is derived from an EMBL/GenBank/DDBJ whole genome shotgun (WGS) entry which is preliminary data.</text>
</comment>
<feature type="domain" description="MYND-type" evidence="7">
    <location>
        <begin position="444"/>
        <end position="481"/>
    </location>
</feature>
<feature type="transmembrane region" description="Helical" evidence="6">
    <location>
        <begin position="487"/>
        <end position="506"/>
    </location>
</feature>
<dbReference type="Proteomes" id="UP001295423">
    <property type="component" value="Unassembled WGS sequence"/>
</dbReference>
<dbReference type="InterPro" id="IPR002893">
    <property type="entry name" value="Znf_MYND"/>
</dbReference>
<feature type="region of interest" description="Disordered" evidence="5">
    <location>
        <begin position="252"/>
        <end position="312"/>
    </location>
</feature>
<evidence type="ECO:0000256" key="2">
    <source>
        <dbReference type="ARBA" id="ARBA00022771"/>
    </source>
</evidence>
<evidence type="ECO:0000259" key="7">
    <source>
        <dbReference type="PROSITE" id="PS50865"/>
    </source>
</evidence>
<keyword evidence="3" id="KW-0862">Zinc</keyword>
<evidence type="ECO:0000256" key="1">
    <source>
        <dbReference type="ARBA" id="ARBA00022723"/>
    </source>
</evidence>
<keyword evidence="1" id="KW-0479">Metal-binding</keyword>
<evidence type="ECO:0000256" key="5">
    <source>
        <dbReference type="SAM" id="MobiDB-lite"/>
    </source>
</evidence>
<feature type="compositionally biased region" description="Polar residues" evidence="5">
    <location>
        <begin position="43"/>
        <end position="62"/>
    </location>
</feature>
<feature type="transmembrane region" description="Helical" evidence="6">
    <location>
        <begin position="667"/>
        <end position="685"/>
    </location>
</feature>
<feature type="region of interest" description="Disordered" evidence="5">
    <location>
        <begin position="161"/>
        <end position="195"/>
    </location>
</feature>
<evidence type="ECO:0000313" key="9">
    <source>
        <dbReference type="Proteomes" id="UP001295423"/>
    </source>
</evidence>
<dbReference type="SUPFAM" id="SSF144232">
    <property type="entry name" value="HIT/MYND zinc finger-like"/>
    <property type="match status" value="1"/>
</dbReference>
<protein>
    <recommendedName>
        <fullName evidence="7">MYND-type domain-containing protein</fullName>
    </recommendedName>
</protein>
<keyword evidence="9" id="KW-1185">Reference proteome</keyword>
<keyword evidence="6" id="KW-0812">Transmembrane</keyword>
<evidence type="ECO:0000256" key="4">
    <source>
        <dbReference type="PROSITE-ProRule" id="PRU00134"/>
    </source>
</evidence>
<dbReference type="PROSITE" id="PS50865">
    <property type="entry name" value="ZF_MYND_2"/>
    <property type="match status" value="1"/>
</dbReference>
<sequence length="703" mass="78670">MPVYLCQPGFGSTDPWKHGIQVYAAPFTIDQDDNATHSDGDVDSSQQIPNAPNSNLDGGTFNSASNHVNVGNFGGDSSKVGAPIRRVRHSEVVLADDICVAHDRYWLRLRWPGKRGGFAGYIALGKVDDPILTKPDDQANTICFREGMSGATPEGFVEIESEEDRMANEDTQSEENYRNDEPQDNASTLSSEPFETTSKLRCLRTGLNFPSTVAMKLMPAYDDGIRPPVISAPIPSENVFCRICREGLHDDVDDELPASESEANEDTSQHVSQHESMMCELVPIDERDDPDSRRGMNTTGPITPHPKYHANPQATENPMLAPCECSGSMAFVRYLSIEQWRCRSQHPDANNGLNCETCKAPYALPPPTARVQQVVNEDWLEAMPPHVMAALRNPHICWRVGGWIVRQRWLRPLAPVVMSPVVALYCRARRLLKKKGVARRRWACSLCHRRARWKCVRCLRSYYCSRQCQNVSWHIVHKHICYKPSRWAWSVALYGLITLFLFPGILRDPLMYDLGLGFVPISFYAMAILGGGFAAATKKTIGVDLRGRTFEGIVILSTLGLVLVSWGLVGAFFGEATRCVGVLGSRDVTEDNLPLSFYALRKYMLIPAMNWFLMWDRLADSSGWWIRRALCAAAEESGACFDHLHKANADFIFEENDGGRCASDLSFVSNLFVCAGIVACGSHFLKKRDRQRRAARRPRPHQD</sequence>
<organism evidence="8 9">
    <name type="scientific">Cylindrotheca closterium</name>
    <dbReference type="NCBI Taxonomy" id="2856"/>
    <lineage>
        <taxon>Eukaryota</taxon>
        <taxon>Sar</taxon>
        <taxon>Stramenopiles</taxon>
        <taxon>Ochrophyta</taxon>
        <taxon>Bacillariophyta</taxon>
        <taxon>Bacillariophyceae</taxon>
        <taxon>Bacillariophycidae</taxon>
        <taxon>Bacillariales</taxon>
        <taxon>Bacillariaceae</taxon>
        <taxon>Cylindrotheca</taxon>
    </lineage>
</organism>
<dbReference type="InterPro" id="IPR013083">
    <property type="entry name" value="Znf_RING/FYVE/PHD"/>
</dbReference>
<keyword evidence="6" id="KW-0472">Membrane</keyword>
<accession>A0AAD2JNI7</accession>
<proteinExistence type="predicted"/>
<dbReference type="EMBL" id="CAKOGP040002313">
    <property type="protein sequence ID" value="CAJ1966969.1"/>
    <property type="molecule type" value="Genomic_DNA"/>
</dbReference>
<dbReference type="GO" id="GO:0008270">
    <property type="term" value="F:zinc ion binding"/>
    <property type="evidence" value="ECO:0007669"/>
    <property type="project" value="UniProtKB-KW"/>
</dbReference>
<dbReference type="Gene3D" id="3.30.40.10">
    <property type="entry name" value="Zinc/RING finger domain, C3HC4 (zinc finger)"/>
    <property type="match status" value="1"/>
</dbReference>
<evidence type="ECO:0000313" key="8">
    <source>
        <dbReference type="EMBL" id="CAJ1966969.1"/>
    </source>
</evidence>
<dbReference type="PROSITE" id="PS01360">
    <property type="entry name" value="ZF_MYND_1"/>
    <property type="match status" value="1"/>
</dbReference>
<name>A0AAD2JNI7_9STRA</name>
<keyword evidence="2 4" id="KW-0863">Zinc-finger</keyword>
<evidence type="ECO:0000256" key="6">
    <source>
        <dbReference type="SAM" id="Phobius"/>
    </source>
</evidence>
<reference evidence="8" key="1">
    <citation type="submission" date="2023-08" db="EMBL/GenBank/DDBJ databases">
        <authorList>
            <person name="Audoor S."/>
            <person name="Bilcke G."/>
        </authorList>
    </citation>
    <scope>NUCLEOTIDE SEQUENCE</scope>
</reference>
<dbReference type="Gene3D" id="6.10.140.2220">
    <property type="match status" value="1"/>
</dbReference>
<dbReference type="AlphaFoldDB" id="A0AAD2JNI7"/>